<accession>A0A919VKY9</accession>
<organism evidence="1 2">
    <name type="scientific">Actinoplanes auranticolor</name>
    <dbReference type="NCBI Taxonomy" id="47988"/>
    <lineage>
        <taxon>Bacteria</taxon>
        <taxon>Bacillati</taxon>
        <taxon>Actinomycetota</taxon>
        <taxon>Actinomycetes</taxon>
        <taxon>Micromonosporales</taxon>
        <taxon>Micromonosporaceae</taxon>
        <taxon>Actinoplanes</taxon>
    </lineage>
</organism>
<evidence type="ECO:0000313" key="1">
    <source>
        <dbReference type="EMBL" id="GIM70044.1"/>
    </source>
</evidence>
<reference evidence="1" key="1">
    <citation type="submission" date="2021-03" db="EMBL/GenBank/DDBJ databases">
        <title>Whole genome shotgun sequence of Actinoplanes auranticolor NBRC 12245.</title>
        <authorList>
            <person name="Komaki H."/>
            <person name="Tamura T."/>
        </authorList>
    </citation>
    <scope>NUCLEOTIDE SEQUENCE</scope>
    <source>
        <strain evidence="1">NBRC 12245</strain>
    </source>
</reference>
<name>A0A919VKY9_9ACTN</name>
<dbReference type="EMBL" id="BOQL01000029">
    <property type="protein sequence ID" value="GIM70044.1"/>
    <property type="molecule type" value="Genomic_DNA"/>
</dbReference>
<keyword evidence="2" id="KW-1185">Reference proteome</keyword>
<dbReference type="Proteomes" id="UP000681340">
    <property type="component" value="Unassembled WGS sequence"/>
</dbReference>
<dbReference type="RefSeq" id="WP_212989919.1">
    <property type="nucleotide sequence ID" value="NZ_BAABEA010000053.1"/>
</dbReference>
<proteinExistence type="predicted"/>
<protein>
    <submittedName>
        <fullName evidence="1">Uncharacterized protein</fullName>
    </submittedName>
</protein>
<dbReference type="AlphaFoldDB" id="A0A919VKY9"/>
<comment type="caution">
    <text evidence="1">The sequence shown here is derived from an EMBL/GenBank/DDBJ whole genome shotgun (WGS) entry which is preliminary data.</text>
</comment>
<sequence length="106" mass="11931">MTDDWPLALRTALRRGRLIVAEVPAAAAGRRAWVAVYPLPEGAFTVLHREFDNTYIDNDWCFGPDDGMTEARSARAGDEGRLGRILREWGVSPDQLTYAHRTDYPV</sequence>
<evidence type="ECO:0000313" key="2">
    <source>
        <dbReference type="Proteomes" id="UP000681340"/>
    </source>
</evidence>
<gene>
    <name evidence="1" type="ORF">Aau02nite_39170</name>
</gene>